<gene>
    <name evidence="5" type="ORF">ACJ73_03657</name>
</gene>
<feature type="compositionally biased region" description="Low complexity" evidence="3">
    <location>
        <begin position="236"/>
        <end position="245"/>
    </location>
</feature>
<sequence length="898" mass="97322">MELSRQDYPAVVPSSGGFLSGISTERKLTIQTQERRRVEDAYVLGLRKLARRQSQDASAALGVFQTPWQRILTATESLAESHETLSHGIEADVERPLKEYASRNDDMQSMSTMQQDLANLAKELESAKKKADKLKDKGPKAAAKTSSAVSAAQEVAQQWESRAPFVFEQLQAVDEHRLNHLRDVLTQFQTHEADHIERTRRSTENCLNALLNVQTDEEIRAFTTKVTGGRTPVSRTTTTDVAATTSPPWSGQIPAVSGEPLPPPPIIHDDAASQRSGRSNQGRLGAALEPVGHMRLGGLKRLGTVMGRRKSIVHHSTGSTGSPERKFRSPFTAFRKSESTRNFQQVDMQHNASDYLAPTTSGDDPSLRRPVSSPRETARSDSISASHQRTATPNGAVVPGETSVPETPGKHANSMEQPPVAAQPPRIDAEGYSERPASLDEISRLQNEAAAGAEEPGLNLTIRDQPIEEDESEAKMALNEVANTLRLKAQQSGLSRGVGTLRGRREVRNTIFVPNPPSEDSGLSPVPGLVAGPPPVSPSHAPKAIASPPGSHDDHALSDTTSIHSSQTLHSLSGPISHPDMPEPGLNASIVETVNAWFSDGAVTRSFVVGELALAYNSSASPPSDPELVRLNNFDILEKVAANPVLATEAGHSLKGKEKENGSGDEERKGEYLISLPSIARSTPTVAFKYQIHLNPSNLSAHCPIIFNPIWNLEEFQASVIITYSINPNFVSIEPSTPITLKNLVLTVNLDLSPQEDETIKQPREVARATGAVMYPNTGATFRRKTSAVTWRIPELEVTTAADQRFLARFSTTVRGPRKGRVDAKFDVMNANSGERLGISVQTSAHKQNKKADDPFADESLATGNGTTAIPEPSPSSKTWEEVSTRRKLTAGRYISVG</sequence>
<feature type="compositionally biased region" description="Low complexity" evidence="3">
    <location>
        <begin position="522"/>
        <end position="531"/>
    </location>
</feature>
<evidence type="ECO:0000313" key="6">
    <source>
        <dbReference type="Proteomes" id="UP000242791"/>
    </source>
</evidence>
<dbReference type="SUPFAM" id="SSF103657">
    <property type="entry name" value="BAR/IMD domain-like"/>
    <property type="match status" value="1"/>
</dbReference>
<organism evidence="5 6">
    <name type="scientific">Blastomyces percursus</name>
    <dbReference type="NCBI Taxonomy" id="1658174"/>
    <lineage>
        <taxon>Eukaryota</taxon>
        <taxon>Fungi</taxon>
        <taxon>Dikarya</taxon>
        <taxon>Ascomycota</taxon>
        <taxon>Pezizomycotina</taxon>
        <taxon>Eurotiomycetes</taxon>
        <taxon>Eurotiomycetidae</taxon>
        <taxon>Onygenales</taxon>
        <taxon>Ajellomycetaceae</taxon>
        <taxon>Blastomyces</taxon>
    </lineage>
</organism>
<feature type="compositionally biased region" description="Basic and acidic residues" evidence="3">
    <location>
        <begin position="427"/>
        <end position="436"/>
    </location>
</feature>
<dbReference type="InterPro" id="IPR028565">
    <property type="entry name" value="MHD"/>
</dbReference>
<name>A0A1J9QXL7_9EURO</name>
<evidence type="ECO:0000259" key="4">
    <source>
        <dbReference type="PROSITE" id="PS51072"/>
    </source>
</evidence>
<keyword evidence="2" id="KW-0175">Coiled coil</keyword>
<dbReference type="VEuPathDB" id="FungiDB:ACJ73_03657"/>
<dbReference type="AlphaFoldDB" id="A0A1J9QXL7"/>
<evidence type="ECO:0000313" key="5">
    <source>
        <dbReference type="EMBL" id="OJD24979.1"/>
    </source>
</evidence>
<dbReference type="Proteomes" id="UP000242791">
    <property type="component" value="Unassembled WGS sequence"/>
</dbReference>
<dbReference type="Pfam" id="PF10291">
    <property type="entry name" value="muHD"/>
    <property type="match status" value="1"/>
</dbReference>
<dbReference type="PANTHER" id="PTHR23065:SF54">
    <property type="entry name" value="SUPPRESSOR OF YEAST PROFILIN DELETION"/>
    <property type="match status" value="1"/>
</dbReference>
<keyword evidence="1" id="KW-0254">Endocytosis</keyword>
<keyword evidence="6" id="KW-1185">Reference proteome</keyword>
<feature type="compositionally biased region" description="Polar residues" evidence="3">
    <location>
        <begin position="558"/>
        <end position="571"/>
    </location>
</feature>
<evidence type="ECO:0000256" key="3">
    <source>
        <dbReference type="SAM" id="MobiDB-lite"/>
    </source>
</evidence>
<evidence type="ECO:0000256" key="1">
    <source>
        <dbReference type="ARBA" id="ARBA00022583"/>
    </source>
</evidence>
<reference evidence="5 6" key="1">
    <citation type="submission" date="2015-08" db="EMBL/GenBank/DDBJ databases">
        <title>Emmonsia species relationships and genome sequence.</title>
        <authorList>
            <person name="Cuomo C.A."/>
            <person name="Schwartz I.S."/>
            <person name="Kenyon C."/>
            <person name="De Hoog G.S."/>
            <person name="Govender N.P."/>
            <person name="Botha A."/>
            <person name="Moreno L."/>
            <person name="De Vries M."/>
            <person name="Munoz J.F."/>
            <person name="Stielow J.B."/>
        </authorList>
    </citation>
    <scope>NUCLEOTIDE SEQUENCE [LARGE SCALE GENOMIC DNA]</scope>
    <source>
        <strain evidence="5 6">EI222</strain>
    </source>
</reference>
<feature type="compositionally biased region" description="Polar residues" evidence="3">
    <location>
        <begin position="273"/>
        <end position="282"/>
    </location>
</feature>
<dbReference type="STRING" id="1658174.A0A1J9QXL7"/>
<feature type="compositionally biased region" description="Polar residues" evidence="3">
    <location>
        <begin position="380"/>
        <end position="393"/>
    </location>
</feature>
<dbReference type="GO" id="GO:0006897">
    <property type="term" value="P:endocytosis"/>
    <property type="evidence" value="ECO:0007669"/>
    <property type="project" value="UniProtKB-KW"/>
</dbReference>
<feature type="compositionally biased region" description="Polar residues" evidence="3">
    <location>
        <begin position="354"/>
        <end position="363"/>
    </location>
</feature>
<dbReference type="PROSITE" id="PS51072">
    <property type="entry name" value="MHD"/>
    <property type="match status" value="1"/>
</dbReference>
<feature type="coiled-coil region" evidence="2">
    <location>
        <begin position="110"/>
        <end position="137"/>
    </location>
</feature>
<dbReference type="GO" id="GO:0030139">
    <property type="term" value="C:endocytic vesicle"/>
    <property type="evidence" value="ECO:0007669"/>
    <property type="project" value="TreeGrafter"/>
</dbReference>
<feature type="region of interest" description="Disordered" evidence="3">
    <location>
        <begin position="843"/>
        <end position="885"/>
    </location>
</feature>
<dbReference type="PANTHER" id="PTHR23065">
    <property type="entry name" value="PROLINE-SERINE-THREONINE PHOSPHATASE INTERACTING PROTEIN 1"/>
    <property type="match status" value="1"/>
</dbReference>
<feature type="region of interest" description="Disordered" evidence="3">
    <location>
        <begin position="229"/>
        <end position="282"/>
    </location>
</feature>
<dbReference type="EMBL" id="LGTZ01000453">
    <property type="protein sequence ID" value="OJD24979.1"/>
    <property type="molecule type" value="Genomic_DNA"/>
</dbReference>
<dbReference type="CDD" id="cd07650">
    <property type="entry name" value="F-BAR_Syp1p_like"/>
    <property type="match status" value="1"/>
</dbReference>
<dbReference type="InterPro" id="IPR027267">
    <property type="entry name" value="AH/BAR_dom_sf"/>
</dbReference>
<comment type="caution">
    <text evidence="5">The sequence shown here is derived from an EMBL/GenBank/DDBJ whole genome shotgun (WGS) entry which is preliminary data.</text>
</comment>
<feature type="domain" description="MHD" evidence="4">
    <location>
        <begin position="583"/>
        <end position="869"/>
    </location>
</feature>
<dbReference type="Gene3D" id="1.20.1270.60">
    <property type="entry name" value="Arfaptin homology (AH) domain/BAR domain"/>
    <property type="match status" value="1"/>
</dbReference>
<dbReference type="GO" id="GO:0005886">
    <property type="term" value="C:plasma membrane"/>
    <property type="evidence" value="ECO:0007669"/>
    <property type="project" value="TreeGrafter"/>
</dbReference>
<proteinExistence type="predicted"/>
<protein>
    <recommendedName>
        <fullName evidence="4">MHD domain-containing protein</fullName>
    </recommendedName>
</protein>
<dbReference type="GO" id="GO:0032185">
    <property type="term" value="P:septin cytoskeleton organization"/>
    <property type="evidence" value="ECO:0007669"/>
    <property type="project" value="TreeGrafter"/>
</dbReference>
<accession>A0A1J9QXL7</accession>
<feature type="region of interest" description="Disordered" evidence="3">
    <location>
        <begin position="354"/>
        <end position="436"/>
    </location>
</feature>
<dbReference type="InterPro" id="IPR018808">
    <property type="entry name" value="Muniscin_C"/>
</dbReference>
<dbReference type="OrthoDB" id="331602at2759"/>
<evidence type="ECO:0000256" key="2">
    <source>
        <dbReference type="SAM" id="Coils"/>
    </source>
</evidence>
<dbReference type="GO" id="GO:0032153">
    <property type="term" value="C:cell division site"/>
    <property type="evidence" value="ECO:0007669"/>
    <property type="project" value="TreeGrafter"/>
</dbReference>
<feature type="region of interest" description="Disordered" evidence="3">
    <location>
        <begin position="511"/>
        <end position="584"/>
    </location>
</feature>